<accession>A0A317SU24</accession>
<sequence>QNSESFSMPDSKYKIIKDSWGSRSNFQASYGLGTTPGDLEEGDRILEAFQKYD</sequence>
<organism evidence="1 2">
    <name type="scientific">Tuber magnatum</name>
    <name type="common">white Piedmont truffle</name>
    <dbReference type="NCBI Taxonomy" id="42249"/>
    <lineage>
        <taxon>Eukaryota</taxon>
        <taxon>Fungi</taxon>
        <taxon>Dikarya</taxon>
        <taxon>Ascomycota</taxon>
        <taxon>Pezizomycotina</taxon>
        <taxon>Pezizomycetes</taxon>
        <taxon>Pezizales</taxon>
        <taxon>Tuberaceae</taxon>
        <taxon>Tuber</taxon>
    </lineage>
</organism>
<name>A0A317SU24_9PEZI</name>
<gene>
    <name evidence="1" type="ORF">C7212DRAFT_77912</name>
</gene>
<proteinExistence type="predicted"/>
<keyword evidence="2" id="KW-1185">Reference proteome</keyword>
<evidence type="ECO:0000313" key="1">
    <source>
        <dbReference type="EMBL" id="PWW77882.1"/>
    </source>
</evidence>
<dbReference type="Proteomes" id="UP000246991">
    <property type="component" value="Unassembled WGS sequence"/>
</dbReference>
<feature type="non-terminal residue" evidence="1">
    <location>
        <position position="53"/>
    </location>
</feature>
<dbReference type="EMBL" id="PYWC01000019">
    <property type="protein sequence ID" value="PWW77882.1"/>
    <property type="molecule type" value="Genomic_DNA"/>
</dbReference>
<protein>
    <submittedName>
        <fullName evidence="1">Uncharacterized protein</fullName>
    </submittedName>
</protein>
<feature type="non-terminal residue" evidence="1">
    <location>
        <position position="1"/>
    </location>
</feature>
<comment type="caution">
    <text evidence="1">The sequence shown here is derived from an EMBL/GenBank/DDBJ whole genome shotgun (WGS) entry which is preliminary data.</text>
</comment>
<evidence type="ECO:0000313" key="2">
    <source>
        <dbReference type="Proteomes" id="UP000246991"/>
    </source>
</evidence>
<dbReference type="AlphaFoldDB" id="A0A317SU24"/>
<dbReference type="STRING" id="42249.A0A317SU24"/>
<reference evidence="1 2" key="1">
    <citation type="submission" date="2018-03" db="EMBL/GenBank/DDBJ databases">
        <title>Genomes of Pezizomycetes fungi and the evolution of truffles.</title>
        <authorList>
            <person name="Murat C."/>
            <person name="Payen T."/>
            <person name="Noel B."/>
            <person name="Kuo A."/>
            <person name="Martin F.M."/>
        </authorList>
    </citation>
    <scope>NUCLEOTIDE SEQUENCE [LARGE SCALE GENOMIC DNA]</scope>
    <source>
        <strain evidence="1">091103-1</strain>
    </source>
</reference>
<dbReference type="OrthoDB" id="4232400at2759"/>